<evidence type="ECO:0000256" key="4">
    <source>
        <dbReference type="RuleBase" id="RU362073"/>
    </source>
</evidence>
<dbReference type="GO" id="GO:0005198">
    <property type="term" value="F:structural molecule activity"/>
    <property type="evidence" value="ECO:0007669"/>
    <property type="project" value="UniProtKB-UniRule"/>
</dbReference>
<sequence>MIINHNIAALNTYRQMSAASSLSQKNMSRLSSGLRINSASDDAAGLSISEKMRAQIRGLDQASKNAQDGISLLQTAEGGLTEVHSILDRMKELATQSANDTNTDKDRVALQNEMNQLTSEINRIGNTTEFNDTKVLNGGGTDPTAAVKVSGNGLTVPGMSGGEGAAEQLASADITFVTPTTAGDYKDKSFTITIGTRTLTVNTTAKNTGAVGVTASSSGDTITLATSNDGTNYTTGKDVAAALKDEISRIISADSNLKGNYTAAADVTGKLTISTTALTMDENGKLQGIGTSGKVSLDKGTLVVTEFSAISNTGAIGKNATSVIDFSNATTKDLVGSGIVINGKKVDFYDSADGKYTGSADFAIDLNVARNPEQIVDRIVDALSGKSATPVKAATGTLNYNVDNSAIDNVFITKSGTDKLLITAKTAGVSGNDYQIGNNAAVTVTNTYQNDKVSDEGVVSARGLADGEHKIVIENKGKTATVSKTDGGIDDNDSLTIDGDAALENGKYRLISTGTVNTPALEKLNADGSWTTLDDAANAAVVVNGGATFTVNGADVTIHLADYALTDFNTTAGADYVEFSVSTKYEAKLYEAGSVDKNGNPVAGLEVNVANGQSSVKLNAHDGVGEVVVNIGTFDPSKFDTLNDTITWSFETKSQTETSSEVVGGTFTTKLQIGASTGQGFQIDITDMRARALGVSGSTAGGNAADVKGAKYRSMQEVTNGTDNTGIEYALDISTHDTATAALTVIDNAIAAVSKQRSQIGAYQNRLDHTINNLNASSQNLTTAESNIRDVNMAKEMMEFTKNNILSQAGQAMLAQANQQPQQVLQLLR</sequence>
<comment type="function">
    <text evidence="4">Flagellin is the subunit protein which polymerizes to form the filaments of bacterial flagella.</text>
</comment>
<dbReference type="eggNOG" id="COG1344">
    <property type="taxonomic scope" value="Bacteria"/>
</dbReference>
<evidence type="ECO:0000256" key="1">
    <source>
        <dbReference type="ARBA" id="ARBA00005709"/>
    </source>
</evidence>
<dbReference type="Gene3D" id="6.10.10.10">
    <property type="entry name" value="Flagellar export chaperone, C-terminal domain"/>
    <property type="match status" value="1"/>
</dbReference>
<dbReference type="RefSeq" id="WP_015756295.1">
    <property type="nucleotide sequence ID" value="NC_013216.1"/>
</dbReference>
<evidence type="ECO:0000313" key="8">
    <source>
        <dbReference type="Proteomes" id="UP000002217"/>
    </source>
</evidence>
<dbReference type="EMBL" id="CP001720">
    <property type="protein sequence ID" value="ACV61577.1"/>
    <property type="molecule type" value="Genomic_DNA"/>
</dbReference>
<evidence type="ECO:0000256" key="2">
    <source>
        <dbReference type="ARBA" id="ARBA00020110"/>
    </source>
</evidence>
<reference evidence="7 8" key="1">
    <citation type="journal article" date="2009" name="Stand. Genomic Sci.">
        <title>Complete genome sequence of Desulfotomaculum acetoxidans type strain (5575).</title>
        <authorList>
            <person name="Spring S."/>
            <person name="Lapidus A."/>
            <person name="Schroder M."/>
            <person name="Gleim D."/>
            <person name="Sims D."/>
            <person name="Meincke L."/>
            <person name="Glavina Del Rio T."/>
            <person name="Tice H."/>
            <person name="Copeland A."/>
            <person name="Cheng J.F."/>
            <person name="Lucas S."/>
            <person name="Chen F."/>
            <person name="Nolan M."/>
            <person name="Bruce D."/>
            <person name="Goodwin L."/>
            <person name="Pitluck S."/>
            <person name="Ivanova N."/>
            <person name="Mavromatis K."/>
            <person name="Mikhailova N."/>
            <person name="Pati A."/>
            <person name="Chen A."/>
            <person name="Palaniappan K."/>
            <person name="Land M."/>
            <person name="Hauser L."/>
            <person name="Chang Y.J."/>
            <person name="Jeffries C.D."/>
            <person name="Chain P."/>
            <person name="Saunders E."/>
            <person name="Brettin T."/>
            <person name="Detter J.C."/>
            <person name="Goker M."/>
            <person name="Bristow J."/>
            <person name="Eisen J.A."/>
            <person name="Markowitz V."/>
            <person name="Hugenholtz P."/>
            <person name="Kyrpides N.C."/>
            <person name="Klenk H.P."/>
            <person name="Han C."/>
        </authorList>
    </citation>
    <scope>NUCLEOTIDE SEQUENCE [LARGE SCALE GENOMIC DNA]</scope>
    <source>
        <strain evidence="8">ATCC 49208 / DSM 771 / VKM B-1644</strain>
    </source>
</reference>
<evidence type="ECO:0000259" key="6">
    <source>
        <dbReference type="Pfam" id="PF00700"/>
    </source>
</evidence>
<keyword evidence="7" id="KW-0966">Cell projection</keyword>
<dbReference type="Proteomes" id="UP000002217">
    <property type="component" value="Chromosome"/>
</dbReference>
<keyword evidence="4" id="KW-0964">Secreted</keyword>
<dbReference type="HOGENOM" id="CLU_011142_3_0_9"/>
<dbReference type="InterPro" id="IPR046358">
    <property type="entry name" value="Flagellin_C"/>
</dbReference>
<gene>
    <name evidence="7" type="ordered locus">Dtox_0662</name>
</gene>
<keyword evidence="8" id="KW-1185">Reference proteome</keyword>
<dbReference type="PANTHER" id="PTHR42792">
    <property type="entry name" value="FLAGELLIN"/>
    <property type="match status" value="1"/>
</dbReference>
<proteinExistence type="inferred from homology"/>
<protein>
    <recommendedName>
        <fullName evidence="2 4">Flagellin</fullName>
    </recommendedName>
</protein>
<dbReference type="AlphaFoldDB" id="C8W1D2"/>
<dbReference type="InterPro" id="IPR001492">
    <property type="entry name" value="Flagellin"/>
</dbReference>
<dbReference type="InterPro" id="IPR042187">
    <property type="entry name" value="Flagellin_C_sub2"/>
</dbReference>
<dbReference type="STRING" id="485916.Dtox_0662"/>
<dbReference type="InterPro" id="IPR001029">
    <property type="entry name" value="Flagellin_N"/>
</dbReference>
<feature type="domain" description="Flagellin C-terminal" evidence="6">
    <location>
        <begin position="743"/>
        <end position="828"/>
    </location>
</feature>
<comment type="subcellular location">
    <subcellularLocation>
        <location evidence="4">Secreted</location>
    </subcellularLocation>
    <subcellularLocation>
        <location evidence="4">Bacterial flagellum</location>
    </subcellularLocation>
</comment>
<dbReference type="Gene3D" id="3.30.70.2120">
    <property type="match status" value="1"/>
</dbReference>
<comment type="similarity">
    <text evidence="1 4">Belongs to the bacterial flagellin family.</text>
</comment>
<dbReference type="KEGG" id="dae:Dtox_0662"/>
<dbReference type="Pfam" id="PF00669">
    <property type="entry name" value="Flagellin_N"/>
    <property type="match status" value="1"/>
</dbReference>
<dbReference type="Gene3D" id="1.20.1330.10">
    <property type="entry name" value="f41 fragment of flagellin, N-terminal domain"/>
    <property type="match status" value="2"/>
</dbReference>
<keyword evidence="7" id="KW-0969">Cilium</keyword>
<keyword evidence="7" id="KW-0282">Flagellum</keyword>
<name>C8W1D2_DESAS</name>
<dbReference type="SUPFAM" id="SSF64518">
    <property type="entry name" value="Phase 1 flagellin"/>
    <property type="match status" value="2"/>
</dbReference>
<feature type="domain" description="Flagellin N-terminal" evidence="5">
    <location>
        <begin position="3"/>
        <end position="138"/>
    </location>
</feature>
<evidence type="ECO:0000313" key="7">
    <source>
        <dbReference type="EMBL" id="ACV61577.1"/>
    </source>
</evidence>
<dbReference type="PRINTS" id="PR00207">
    <property type="entry name" value="FLAGELLIN"/>
</dbReference>
<evidence type="ECO:0000259" key="5">
    <source>
        <dbReference type="Pfam" id="PF00669"/>
    </source>
</evidence>
<dbReference type="GO" id="GO:0005576">
    <property type="term" value="C:extracellular region"/>
    <property type="evidence" value="ECO:0007669"/>
    <property type="project" value="UniProtKB-SubCell"/>
</dbReference>
<evidence type="ECO:0000256" key="3">
    <source>
        <dbReference type="ARBA" id="ARBA00023143"/>
    </source>
</evidence>
<dbReference type="PANTHER" id="PTHR42792:SF2">
    <property type="entry name" value="FLAGELLIN"/>
    <property type="match status" value="1"/>
</dbReference>
<accession>C8W1D2</accession>
<keyword evidence="3 4" id="KW-0975">Bacterial flagellum</keyword>
<dbReference type="Pfam" id="PF00700">
    <property type="entry name" value="Flagellin_C"/>
    <property type="match status" value="1"/>
</dbReference>
<organism evidence="7 8">
    <name type="scientific">Desulfofarcimen acetoxidans (strain ATCC 49208 / DSM 771 / KCTC 5769 / VKM B-1644 / 5575)</name>
    <name type="common">Desulfotomaculum acetoxidans</name>
    <dbReference type="NCBI Taxonomy" id="485916"/>
    <lineage>
        <taxon>Bacteria</taxon>
        <taxon>Bacillati</taxon>
        <taxon>Bacillota</taxon>
        <taxon>Clostridia</taxon>
        <taxon>Eubacteriales</taxon>
        <taxon>Peptococcaceae</taxon>
        <taxon>Desulfofarcimen</taxon>
    </lineage>
</organism>
<dbReference type="GO" id="GO:0009288">
    <property type="term" value="C:bacterial-type flagellum"/>
    <property type="evidence" value="ECO:0007669"/>
    <property type="project" value="UniProtKB-SubCell"/>
</dbReference>